<proteinExistence type="predicted"/>
<organism evidence="1 2">
    <name type="scientific">Molorchus minor</name>
    <dbReference type="NCBI Taxonomy" id="1323400"/>
    <lineage>
        <taxon>Eukaryota</taxon>
        <taxon>Metazoa</taxon>
        <taxon>Ecdysozoa</taxon>
        <taxon>Arthropoda</taxon>
        <taxon>Hexapoda</taxon>
        <taxon>Insecta</taxon>
        <taxon>Pterygota</taxon>
        <taxon>Neoptera</taxon>
        <taxon>Endopterygota</taxon>
        <taxon>Coleoptera</taxon>
        <taxon>Polyphaga</taxon>
        <taxon>Cucujiformia</taxon>
        <taxon>Chrysomeloidea</taxon>
        <taxon>Cerambycidae</taxon>
        <taxon>Lamiinae</taxon>
        <taxon>Monochamini</taxon>
        <taxon>Molorchus</taxon>
    </lineage>
</organism>
<sequence>MKLSEYIVLVKSDGDFINYLTEKAVFLEVLECPKCRNNIKLNKERLQFRCIKLVSIGKKKKTRCNYILSARKKTFFECKLSVQQIGLFVGYFLYMPQPRSTFLMEELDFSSKTVEDWSNFCREVCIEWCLQNTQKTRGSR</sequence>
<protein>
    <submittedName>
        <fullName evidence="1">Uncharacterized protein</fullName>
    </submittedName>
</protein>
<keyword evidence="2" id="KW-1185">Reference proteome</keyword>
<dbReference type="Proteomes" id="UP001162164">
    <property type="component" value="Unassembled WGS sequence"/>
</dbReference>
<dbReference type="EMBL" id="JAPWTJ010001212">
    <property type="protein sequence ID" value="KAJ8973222.1"/>
    <property type="molecule type" value="Genomic_DNA"/>
</dbReference>
<comment type="caution">
    <text evidence="1">The sequence shown here is derived from an EMBL/GenBank/DDBJ whole genome shotgun (WGS) entry which is preliminary data.</text>
</comment>
<accession>A0ABQ9J6R2</accession>
<reference evidence="1" key="1">
    <citation type="journal article" date="2023" name="Insect Mol. Biol.">
        <title>Genome sequencing provides insights into the evolution of gene families encoding plant cell wall-degrading enzymes in longhorned beetles.</title>
        <authorList>
            <person name="Shin N.R."/>
            <person name="Okamura Y."/>
            <person name="Kirsch R."/>
            <person name="Pauchet Y."/>
        </authorList>
    </citation>
    <scope>NUCLEOTIDE SEQUENCE</scope>
    <source>
        <strain evidence="1">MMC_N1</strain>
    </source>
</reference>
<evidence type="ECO:0000313" key="2">
    <source>
        <dbReference type="Proteomes" id="UP001162164"/>
    </source>
</evidence>
<name>A0ABQ9J6R2_9CUCU</name>
<gene>
    <name evidence="1" type="ORF">NQ317_004132</name>
</gene>
<evidence type="ECO:0000313" key="1">
    <source>
        <dbReference type="EMBL" id="KAJ8973222.1"/>
    </source>
</evidence>